<dbReference type="GO" id="GO:0003735">
    <property type="term" value="F:structural constituent of ribosome"/>
    <property type="evidence" value="ECO:0007669"/>
    <property type="project" value="InterPro"/>
</dbReference>
<dbReference type="Gene3D" id="3.10.20.10">
    <property type="match status" value="1"/>
</dbReference>
<dbReference type="GO" id="GO:0005840">
    <property type="term" value="C:ribosome"/>
    <property type="evidence" value="ECO:0007669"/>
    <property type="project" value="InterPro"/>
</dbReference>
<keyword evidence="2" id="KW-1185">Reference proteome</keyword>
<reference evidence="1 2" key="2">
    <citation type="submission" date="2018-11" db="EMBL/GenBank/DDBJ databases">
        <authorList>
            <consortium name="Pathogen Informatics"/>
        </authorList>
    </citation>
    <scope>NUCLEOTIDE SEQUENCE [LARGE SCALE GENOMIC DNA]</scope>
</reference>
<sequence length="80" mass="9252">MPTKAKGAQLREFVVIGRKLPSDKDPNPPMYKMQIFATNHVIAKSRFWYFTSMLRRVKKANGEIVSCEEVSHSYMFLSLV</sequence>
<name>A0A0M3J2I7_ANISI</name>
<dbReference type="Proteomes" id="UP000267096">
    <property type="component" value="Unassembled WGS sequence"/>
</dbReference>
<gene>
    <name evidence="1" type="ORF">ASIM_LOCUS1621</name>
</gene>
<proteinExistence type="inferred from homology"/>
<evidence type="ECO:0000313" key="2">
    <source>
        <dbReference type="Proteomes" id="UP000267096"/>
    </source>
</evidence>
<dbReference type="EMBL" id="UYRR01001820">
    <property type="protein sequence ID" value="VDK18975.1"/>
    <property type="molecule type" value="Genomic_DNA"/>
</dbReference>
<evidence type="ECO:0000313" key="3">
    <source>
        <dbReference type="WBParaSite" id="ASIM_0000174501-mRNA-1"/>
    </source>
</evidence>
<dbReference type="InterPro" id="IPR028877">
    <property type="entry name" value="Ribosomal_eL20"/>
</dbReference>
<dbReference type="PANTHER" id="PTHR10052">
    <property type="entry name" value="60S RIBOSOMAL PROTEIN L18A"/>
    <property type="match status" value="1"/>
</dbReference>
<evidence type="ECO:0000313" key="1">
    <source>
        <dbReference type="EMBL" id="VDK18975.1"/>
    </source>
</evidence>
<dbReference type="InterPro" id="IPR021138">
    <property type="entry name" value="Ribosomal_eL20_eukaryotes"/>
</dbReference>
<dbReference type="OrthoDB" id="1294322at2759"/>
<dbReference type="WBParaSite" id="ASIM_0000174501-mRNA-1">
    <property type="protein sequence ID" value="ASIM_0000174501-mRNA-1"/>
    <property type="gene ID" value="ASIM_0000174501"/>
</dbReference>
<dbReference type="GO" id="GO:0006412">
    <property type="term" value="P:translation"/>
    <property type="evidence" value="ECO:0007669"/>
    <property type="project" value="InterPro"/>
</dbReference>
<protein>
    <submittedName>
        <fullName evidence="3">60S ribosomal protein L18a (inferred by orthology to a C. elegans protein)</fullName>
    </submittedName>
</protein>
<dbReference type="AlphaFoldDB" id="A0A0M3J2I7"/>
<reference evidence="3" key="1">
    <citation type="submission" date="2017-02" db="UniProtKB">
        <authorList>
            <consortium name="WormBaseParasite"/>
        </authorList>
    </citation>
    <scope>IDENTIFICATION</scope>
</reference>
<dbReference type="FunFam" id="3.10.20.10:FF:000002">
    <property type="entry name" value="60S ribosomal protein L18a"/>
    <property type="match status" value="1"/>
</dbReference>
<accession>A0A0M3J2I7</accession>
<organism evidence="3">
    <name type="scientific">Anisakis simplex</name>
    <name type="common">Herring worm</name>
    <dbReference type="NCBI Taxonomy" id="6269"/>
    <lineage>
        <taxon>Eukaryota</taxon>
        <taxon>Metazoa</taxon>
        <taxon>Ecdysozoa</taxon>
        <taxon>Nematoda</taxon>
        <taxon>Chromadorea</taxon>
        <taxon>Rhabditida</taxon>
        <taxon>Spirurina</taxon>
        <taxon>Ascaridomorpha</taxon>
        <taxon>Ascaridoidea</taxon>
        <taxon>Anisakidae</taxon>
        <taxon>Anisakis</taxon>
        <taxon>Anisakis simplex complex</taxon>
    </lineage>
</organism>
<dbReference type="HAMAP" id="MF_00273">
    <property type="entry name" value="Ribosomal_eL20"/>
    <property type="match status" value="1"/>
</dbReference>